<evidence type="ECO:0000313" key="7">
    <source>
        <dbReference type="Proteomes" id="UP001149400"/>
    </source>
</evidence>
<evidence type="ECO:0000256" key="1">
    <source>
        <dbReference type="ARBA" id="ARBA00007837"/>
    </source>
</evidence>
<dbReference type="InterPro" id="IPR040442">
    <property type="entry name" value="Pyrv_kinase-like_dom_sf"/>
</dbReference>
<dbReference type="InterPro" id="IPR000121">
    <property type="entry name" value="PEP_util_C"/>
</dbReference>
<dbReference type="EMBL" id="JAJUBC010000001">
    <property type="protein sequence ID" value="MDD1791670.1"/>
    <property type="molecule type" value="Genomic_DNA"/>
</dbReference>
<evidence type="ECO:0000259" key="5">
    <source>
        <dbReference type="Pfam" id="PF02896"/>
    </source>
</evidence>
<keyword evidence="2" id="KW-0479">Metal-binding</keyword>
<reference evidence="6" key="1">
    <citation type="submission" date="2021-12" db="EMBL/GenBank/DDBJ databases">
        <title>Enterovibrio ZSDZ35 sp. nov. and Enterovibrio ZSDZ42 sp. nov., isolated from coastal seawater in Qingdao.</title>
        <authorList>
            <person name="Zhang P."/>
        </authorList>
    </citation>
    <scope>NUCLEOTIDE SEQUENCE</scope>
    <source>
        <strain evidence="6">ZSDZ42</strain>
    </source>
</reference>
<dbReference type="InterPro" id="IPR006319">
    <property type="entry name" value="PEP_synth"/>
</dbReference>
<name>A0ABT5QUN6_9GAMM</name>
<dbReference type="Pfam" id="PF02896">
    <property type="entry name" value="PEP-utilizers_C"/>
    <property type="match status" value="1"/>
</dbReference>
<gene>
    <name evidence="6" type="ORF">LRP50_00820</name>
</gene>
<organism evidence="6 7">
    <name type="scientific">Enterovibrio gelatinilyticus</name>
    <dbReference type="NCBI Taxonomy" id="2899819"/>
    <lineage>
        <taxon>Bacteria</taxon>
        <taxon>Pseudomonadati</taxon>
        <taxon>Pseudomonadota</taxon>
        <taxon>Gammaproteobacteria</taxon>
        <taxon>Vibrionales</taxon>
        <taxon>Vibrionaceae</taxon>
        <taxon>Enterovibrio</taxon>
    </lineage>
</organism>
<evidence type="ECO:0000256" key="2">
    <source>
        <dbReference type="ARBA" id="ARBA00022723"/>
    </source>
</evidence>
<keyword evidence="4" id="KW-0067">ATP-binding</keyword>
<evidence type="ECO:0000313" key="6">
    <source>
        <dbReference type="EMBL" id="MDD1791670.1"/>
    </source>
</evidence>
<dbReference type="InterPro" id="IPR015813">
    <property type="entry name" value="Pyrv/PenolPyrv_kinase-like_dom"/>
</dbReference>
<keyword evidence="7" id="KW-1185">Reference proteome</keyword>
<dbReference type="PANTHER" id="PTHR43030:SF1">
    <property type="entry name" value="PHOSPHOENOLPYRUVATE SYNTHASE"/>
    <property type="match status" value="1"/>
</dbReference>
<keyword evidence="3" id="KW-0547">Nucleotide-binding</keyword>
<evidence type="ECO:0000256" key="4">
    <source>
        <dbReference type="ARBA" id="ARBA00022840"/>
    </source>
</evidence>
<proteinExistence type="inferred from homology"/>
<comment type="caution">
    <text evidence="6">The sequence shown here is derived from an EMBL/GenBank/DDBJ whole genome shotgun (WGS) entry which is preliminary data.</text>
</comment>
<evidence type="ECO:0000256" key="3">
    <source>
        <dbReference type="ARBA" id="ARBA00022741"/>
    </source>
</evidence>
<dbReference type="RefSeq" id="WP_274162622.1">
    <property type="nucleotide sequence ID" value="NZ_JAJUBC010000001.1"/>
</dbReference>
<dbReference type="Gene3D" id="3.20.20.60">
    <property type="entry name" value="Phosphoenolpyruvate-binding domains"/>
    <property type="match status" value="1"/>
</dbReference>
<sequence>MSQMDLNYSTVLKIPAQLDNPDQTIGLVALGQLYNNVVGVHPASLEDKKQAIESLVELLEQAYKRAPEQPFRVMLNEQSAFSLRDLEHGNVEPSEANPAMGLRGVSRFASKVGKPGFVLECDVLKSAIYDKKLPIEIVVPFVRTSSEAATIIDLLAEQGLCRGANGLKVLLACQLPSNAVLAEPLLAYFDGIVIDVDNLAAFTLGVDFYDNALPYGFNKNNEAVRSLILDTIRKTQLAEKPVQVLVQQADSAIVELAEAANVSVVYQ</sequence>
<feature type="domain" description="PEP-utilising enzyme C-terminal" evidence="5">
    <location>
        <begin position="6"/>
        <end position="244"/>
    </location>
</feature>
<protein>
    <submittedName>
        <fullName evidence="6">Phosphoenolpyruvate synthase</fullName>
    </submittedName>
</protein>
<dbReference type="SUPFAM" id="SSF51621">
    <property type="entry name" value="Phosphoenolpyruvate/pyruvate domain"/>
    <property type="match status" value="1"/>
</dbReference>
<dbReference type="Proteomes" id="UP001149400">
    <property type="component" value="Unassembled WGS sequence"/>
</dbReference>
<accession>A0ABT5QUN6</accession>
<dbReference type="PANTHER" id="PTHR43030">
    <property type="entry name" value="PHOSPHOENOLPYRUVATE SYNTHASE"/>
    <property type="match status" value="1"/>
</dbReference>
<comment type="similarity">
    <text evidence="1">Belongs to the PEP-utilizing enzyme family.</text>
</comment>